<dbReference type="SUPFAM" id="SSF51126">
    <property type="entry name" value="Pectin lyase-like"/>
    <property type="match status" value="1"/>
</dbReference>
<evidence type="ECO:0000256" key="3">
    <source>
        <dbReference type="ARBA" id="ARBA00023212"/>
    </source>
</evidence>
<dbReference type="GO" id="GO:0007112">
    <property type="term" value="P:male meiosis cytokinesis"/>
    <property type="evidence" value="ECO:0007669"/>
    <property type="project" value="TreeGrafter"/>
</dbReference>
<dbReference type="InterPro" id="IPR039448">
    <property type="entry name" value="Beta_helix"/>
</dbReference>
<keyword evidence="7" id="KW-1185">Reference proteome</keyword>
<dbReference type="InterPro" id="IPR011050">
    <property type="entry name" value="Pectin_lyase_fold/virulence"/>
</dbReference>
<dbReference type="InterPro" id="IPR012334">
    <property type="entry name" value="Pectin_lyas_fold"/>
</dbReference>
<comment type="caution">
    <text evidence="6">The sequence shown here is derived from an EMBL/GenBank/DDBJ whole genome shotgun (WGS) entry which is preliminary data.</text>
</comment>
<name>A0A8X6IFB5_TRICU</name>
<dbReference type="Pfam" id="PF13229">
    <property type="entry name" value="Beta_helix"/>
    <property type="match status" value="1"/>
</dbReference>
<dbReference type="PANTHER" id="PTHR14695">
    <property type="entry name" value="SHC SH2-DOMAIN BINDING PROTEIN 1-RELATED"/>
    <property type="match status" value="1"/>
</dbReference>
<sequence length="590" mass="66607">MDLESDFYISYSCPSVYKVELTSVKDLVAIFVDVILQGCSFSNHELCLVDYITSVVEPVGWKSVWRSTKETSLLDFEYDFIAEVVNVSLTKLEAEIFVKSIIVPDVNPQNVENIKKKLDVENSRYVPLTELYVVSEDDYEEFFEKTAIAIEHIRFFYKHICRPWDKEEDTIYCEEVLKSRLQLYFDMKNNILPKTMISKIKSVLKEGARIYKELENLYSDMHVSDSEAEINEEDLMHSVSLRKKLGKLQAKMEMLENPVIRSFVTKKYSPTKALRKQPKSSPVTYVVAKQFSKDIVEKLLSFEITSILEFQHNPESPFKYSSAGDRIYIFPGVYQCDTLGWIEGDISVQGVGSNTDIVLEATGNSEVLLNCCAEKIKIENISLIAKSDLLSAIVVHHGEVELKNCIIDSNKAEIGILLLSGSEALVENSVICNSCEDGIQMRSLSSLKMKSSKIIFSTRHGIQIDAECGPSPDIFTDIYINSSRITENGGYGIYLNNVPITEISLERPIGDFNILGLFPWLKYQIDDTIMEHNGLNGVGVSSCCKNRNDSVSDSTLQDLPNCTITEDLNYSALSDLLNEVNLSISDLDFN</sequence>
<dbReference type="InterPro" id="IPR057508">
    <property type="entry name" value="SHCBP-like_N"/>
</dbReference>
<keyword evidence="3" id="KW-0206">Cytoskeleton</keyword>
<dbReference type="GO" id="GO:0005819">
    <property type="term" value="C:spindle"/>
    <property type="evidence" value="ECO:0007669"/>
    <property type="project" value="UniProtKB-SubCell"/>
</dbReference>
<protein>
    <submittedName>
        <fullName evidence="6">SHC SH2 domain-binding protein 1</fullName>
    </submittedName>
</protein>
<dbReference type="PANTHER" id="PTHR14695:SF4">
    <property type="entry name" value="PROTEIN NESSUN DORMA"/>
    <property type="match status" value="1"/>
</dbReference>
<evidence type="ECO:0000259" key="4">
    <source>
        <dbReference type="Pfam" id="PF13229"/>
    </source>
</evidence>
<reference evidence="6" key="1">
    <citation type="submission" date="2020-07" db="EMBL/GenBank/DDBJ databases">
        <title>Multicomponent nature underlies the extraordinary mechanical properties of spider dragline silk.</title>
        <authorList>
            <person name="Kono N."/>
            <person name="Nakamura H."/>
            <person name="Mori M."/>
            <person name="Yoshida Y."/>
            <person name="Ohtoshi R."/>
            <person name="Malay A.D."/>
            <person name="Moran D.A.P."/>
            <person name="Tomita M."/>
            <person name="Numata K."/>
            <person name="Arakawa K."/>
        </authorList>
    </citation>
    <scope>NUCLEOTIDE SEQUENCE</scope>
</reference>
<dbReference type="InterPro" id="IPR045140">
    <property type="entry name" value="SHCBP1-like"/>
</dbReference>
<dbReference type="Proteomes" id="UP000887116">
    <property type="component" value="Unassembled WGS sequence"/>
</dbReference>
<keyword evidence="2" id="KW-0963">Cytoplasm</keyword>
<evidence type="ECO:0000256" key="2">
    <source>
        <dbReference type="ARBA" id="ARBA00022490"/>
    </source>
</evidence>
<proteinExistence type="predicted"/>
<feature type="domain" description="SHC SH2" evidence="5">
    <location>
        <begin position="27"/>
        <end position="261"/>
    </location>
</feature>
<accession>A0A8X6IFB5</accession>
<evidence type="ECO:0000313" key="7">
    <source>
        <dbReference type="Proteomes" id="UP000887116"/>
    </source>
</evidence>
<evidence type="ECO:0000256" key="1">
    <source>
        <dbReference type="ARBA" id="ARBA00004186"/>
    </source>
</evidence>
<comment type="subcellular location">
    <subcellularLocation>
        <location evidence="1">Cytoplasm</location>
        <location evidence="1">Cytoskeleton</location>
        <location evidence="1">Spindle</location>
    </subcellularLocation>
</comment>
<dbReference type="Pfam" id="PF23762">
    <property type="entry name" value="SHCBP_N"/>
    <property type="match status" value="1"/>
</dbReference>
<dbReference type="Gene3D" id="2.160.20.10">
    <property type="entry name" value="Single-stranded right-handed beta-helix, Pectin lyase-like"/>
    <property type="match status" value="1"/>
</dbReference>
<organism evidence="6 7">
    <name type="scientific">Trichonephila clavata</name>
    <name type="common">Joro spider</name>
    <name type="synonym">Nephila clavata</name>
    <dbReference type="NCBI Taxonomy" id="2740835"/>
    <lineage>
        <taxon>Eukaryota</taxon>
        <taxon>Metazoa</taxon>
        <taxon>Ecdysozoa</taxon>
        <taxon>Arthropoda</taxon>
        <taxon>Chelicerata</taxon>
        <taxon>Arachnida</taxon>
        <taxon>Araneae</taxon>
        <taxon>Araneomorphae</taxon>
        <taxon>Entelegynae</taxon>
        <taxon>Araneoidea</taxon>
        <taxon>Nephilidae</taxon>
        <taxon>Trichonephila</taxon>
    </lineage>
</organism>
<gene>
    <name evidence="6" type="primary">Shcbp1</name>
    <name evidence="6" type="ORF">TNCT_188301</name>
</gene>
<dbReference type="GO" id="GO:0007283">
    <property type="term" value="P:spermatogenesis"/>
    <property type="evidence" value="ECO:0007669"/>
    <property type="project" value="TreeGrafter"/>
</dbReference>
<dbReference type="OrthoDB" id="5978115at2759"/>
<dbReference type="AlphaFoldDB" id="A0A8X6IFB5"/>
<dbReference type="EMBL" id="BMAO01025585">
    <property type="protein sequence ID" value="GFR03645.1"/>
    <property type="molecule type" value="Genomic_DNA"/>
</dbReference>
<evidence type="ECO:0000259" key="5">
    <source>
        <dbReference type="Pfam" id="PF23762"/>
    </source>
</evidence>
<feature type="domain" description="Right handed beta helix" evidence="4">
    <location>
        <begin position="386"/>
        <end position="496"/>
    </location>
</feature>
<evidence type="ECO:0000313" key="6">
    <source>
        <dbReference type="EMBL" id="GFR03645.1"/>
    </source>
</evidence>